<feature type="transmembrane region" description="Helical" evidence="1">
    <location>
        <begin position="39"/>
        <end position="58"/>
    </location>
</feature>
<reference evidence="4" key="2">
    <citation type="submission" date="2018-02" db="EMBL/GenBank/DDBJ databases">
        <title>Phenotypic and genomic properties of facultatively anaerobic sulfur-reducing natronoarchaea from hypersaline soda lakes.</title>
        <authorList>
            <person name="Sorokin D.Y."/>
            <person name="Kublanov I.V."/>
            <person name="Roman P."/>
            <person name="Sinninghe Damste J.S."/>
            <person name="Golyshin P.N."/>
            <person name="Rojo D."/>
            <person name="Ciordia S."/>
            <person name="Mena M.D.C."/>
            <person name="Ferrer M."/>
            <person name="Messina E."/>
            <person name="Smedile F."/>
            <person name="La Spada G."/>
            <person name="La Cono V."/>
            <person name="Yakimov M.M."/>
        </authorList>
    </citation>
    <scope>NUCLEOTIDE SEQUENCE [LARGE SCALE GENOMIC DNA]</scope>
    <source>
        <strain evidence="4">AArc-Mg</strain>
    </source>
</reference>
<dbReference type="AlphaFoldDB" id="A0A346PAI8"/>
<proteinExistence type="predicted"/>
<evidence type="ECO:0000256" key="1">
    <source>
        <dbReference type="SAM" id="Phobius"/>
    </source>
</evidence>
<dbReference type="Proteomes" id="UP000258613">
    <property type="component" value="Chromosome"/>
</dbReference>
<dbReference type="EMBL" id="CP024047">
    <property type="protein sequence ID" value="AXR76533.1"/>
    <property type="molecule type" value="Genomic_DNA"/>
</dbReference>
<dbReference type="OrthoDB" id="201464at2157"/>
<dbReference type="GeneID" id="37640672"/>
<evidence type="ECO:0000313" key="5">
    <source>
        <dbReference type="Proteomes" id="UP000258707"/>
    </source>
</evidence>
<evidence type="ECO:0000313" key="3">
    <source>
        <dbReference type="EMBL" id="AXR80210.1"/>
    </source>
</evidence>
<keyword evidence="1" id="KW-0812">Transmembrane</keyword>
<evidence type="ECO:0000313" key="4">
    <source>
        <dbReference type="Proteomes" id="UP000258613"/>
    </source>
</evidence>
<sequence length="137" mass="15431">MDKETLPRWGWLLLGLFAMAMLANVLNVTVLGPAGLPEAYYVITVITGMAPVLIYIGVWYDEERQHYWEHPRTRILGDLVFVFLGALIGSSIVFVGITETGLPRLVIDIAAMAGGFMLGWGLFWWRNPEIYQRETAT</sequence>
<gene>
    <name evidence="2" type="ORF">AArc1_0189</name>
    <name evidence="3" type="ORF">AArcMg_0187</name>
</gene>
<dbReference type="EMBL" id="CP027033">
    <property type="protein sequence ID" value="AXR80210.1"/>
    <property type="molecule type" value="Genomic_DNA"/>
</dbReference>
<feature type="transmembrane region" description="Helical" evidence="1">
    <location>
        <begin position="104"/>
        <end position="125"/>
    </location>
</feature>
<accession>A0A346PL15</accession>
<keyword evidence="1" id="KW-1133">Transmembrane helix</keyword>
<keyword evidence="1" id="KW-0472">Membrane</keyword>
<keyword evidence="4" id="KW-1185">Reference proteome</keyword>
<reference evidence="2" key="3">
    <citation type="journal article" date="2019" name="Int. J. Syst. Evol. Microbiol.">
        <title>Natronolimnobius sulfurireducens sp. nov. and Halalkaliarchaeum desulfuricum gen. nov., sp. nov., the first sulfur-respiring alkaliphilic haloarchaea from hypersaline alkaline lakes.</title>
        <authorList>
            <person name="Sorokin D.Y."/>
            <person name="Yakimov M."/>
            <person name="Messina E."/>
            <person name="Merkel A.Y."/>
            <person name="Bale N.J."/>
            <person name="Sinninghe Damste J.S."/>
        </authorList>
    </citation>
    <scope>NUCLEOTIDE SEQUENCE</scope>
    <source>
        <strain evidence="3">AArc-Mg</strain>
        <strain evidence="2">AArc1</strain>
    </source>
</reference>
<dbReference type="Proteomes" id="UP000258707">
    <property type="component" value="Chromosome"/>
</dbReference>
<feature type="transmembrane region" description="Helical" evidence="1">
    <location>
        <begin position="79"/>
        <end position="98"/>
    </location>
</feature>
<accession>A0A346PAI8</accession>
<organism evidence="2 5">
    <name type="scientific">Natrarchaeobaculum sulfurireducens</name>
    <dbReference type="NCBI Taxonomy" id="2044521"/>
    <lineage>
        <taxon>Archaea</taxon>
        <taxon>Methanobacteriati</taxon>
        <taxon>Methanobacteriota</taxon>
        <taxon>Stenosarchaea group</taxon>
        <taxon>Halobacteria</taxon>
        <taxon>Halobacteriales</taxon>
        <taxon>Natrialbaceae</taxon>
        <taxon>Natrarchaeobaculum</taxon>
    </lineage>
</organism>
<protein>
    <submittedName>
        <fullName evidence="2">Uncharacterized protein</fullName>
    </submittedName>
</protein>
<feature type="transmembrane region" description="Helical" evidence="1">
    <location>
        <begin position="12"/>
        <end position="33"/>
    </location>
</feature>
<dbReference type="KEGG" id="nan:AArc1_0189"/>
<dbReference type="RefSeq" id="WP_117362687.1">
    <property type="nucleotide sequence ID" value="NZ_CP024047.1"/>
</dbReference>
<reference evidence="5" key="1">
    <citation type="submission" date="2017-10" db="EMBL/GenBank/DDBJ databases">
        <title>Phenotypic and genomic properties of facultatively anaerobic sulfur-reducing natronoarchaea from hypersaline soda lakes.</title>
        <authorList>
            <person name="Sorokin D.Y."/>
            <person name="Kublanov I.V."/>
            <person name="Roman P."/>
            <person name="Sinninghe Damste J.S."/>
            <person name="Golyshin P.N."/>
            <person name="Rojo D."/>
            <person name="Ciordia S."/>
            <person name="Mena Md.C."/>
            <person name="Ferrer M."/>
            <person name="Messina E."/>
            <person name="Smedile F."/>
            <person name="La Spada G."/>
            <person name="La Cono V."/>
            <person name="Yakimov M.M."/>
        </authorList>
    </citation>
    <scope>NUCLEOTIDE SEQUENCE [LARGE SCALE GENOMIC DNA]</scope>
    <source>
        <strain evidence="5">AArc1</strain>
    </source>
</reference>
<dbReference type="KEGG" id="nag:AArcMg_0187"/>
<name>A0A346PAI8_9EURY</name>
<evidence type="ECO:0000313" key="2">
    <source>
        <dbReference type="EMBL" id="AXR76533.1"/>
    </source>
</evidence>